<feature type="signal peptide" evidence="1">
    <location>
        <begin position="1"/>
        <end position="26"/>
    </location>
</feature>
<keyword evidence="3" id="KW-1185">Reference proteome</keyword>
<accession>A0ABU5F2Y1</accession>
<proteinExistence type="predicted"/>
<dbReference type="EMBL" id="JAXBLV010000203">
    <property type="protein sequence ID" value="MDY3561933.1"/>
    <property type="molecule type" value="Genomic_DNA"/>
</dbReference>
<protein>
    <submittedName>
        <fullName evidence="2">Uncharacterized protein</fullName>
    </submittedName>
</protein>
<dbReference type="RefSeq" id="WP_320688274.1">
    <property type="nucleotide sequence ID" value="NZ_JAXBLV010000203.1"/>
</dbReference>
<comment type="caution">
    <text evidence="2">The sequence shown here is derived from an EMBL/GenBank/DDBJ whole genome shotgun (WGS) entry which is preliminary data.</text>
</comment>
<name>A0ABU5F2Y1_9BACT</name>
<gene>
    <name evidence="2" type="ORF">R5W23_003363</name>
</gene>
<organism evidence="2 3">
    <name type="scientific">Gemmata algarum</name>
    <dbReference type="NCBI Taxonomy" id="2975278"/>
    <lineage>
        <taxon>Bacteria</taxon>
        <taxon>Pseudomonadati</taxon>
        <taxon>Planctomycetota</taxon>
        <taxon>Planctomycetia</taxon>
        <taxon>Gemmatales</taxon>
        <taxon>Gemmataceae</taxon>
        <taxon>Gemmata</taxon>
    </lineage>
</organism>
<keyword evidence="1" id="KW-0732">Signal</keyword>
<evidence type="ECO:0000313" key="3">
    <source>
        <dbReference type="Proteomes" id="UP001272242"/>
    </source>
</evidence>
<dbReference type="Proteomes" id="UP001272242">
    <property type="component" value="Unassembled WGS sequence"/>
</dbReference>
<reference evidence="3" key="1">
    <citation type="journal article" date="2023" name="Mar. Drugs">
        <title>Gemmata algarum, a Novel Planctomycete Isolated from an Algal Mat, Displays Antimicrobial Activity.</title>
        <authorList>
            <person name="Kumar G."/>
            <person name="Kallscheuer N."/>
            <person name="Kashif M."/>
            <person name="Ahamad S."/>
            <person name="Jagadeeshwari U."/>
            <person name="Pannikurungottu S."/>
            <person name="Haufschild T."/>
            <person name="Kabuu M."/>
            <person name="Sasikala C."/>
            <person name="Jogler C."/>
            <person name="Ramana C."/>
        </authorList>
    </citation>
    <scope>NUCLEOTIDE SEQUENCE [LARGE SCALE GENOMIC DNA]</scope>
    <source>
        <strain evidence="3">JC673</strain>
    </source>
</reference>
<evidence type="ECO:0000256" key="1">
    <source>
        <dbReference type="SAM" id="SignalP"/>
    </source>
</evidence>
<feature type="chain" id="PRO_5046001045" evidence="1">
    <location>
        <begin position="27"/>
        <end position="122"/>
    </location>
</feature>
<sequence>MRSTLVVCRVLALAGIGMSFVPAATAADEKHVARGKVIYATGDAVEVNFGIEAGIAPGTVFEVVRTDGAGSVTLLGTVEITRAYPKSAVAKFTPKRGVPVAKLDRQEVPRQDDVIRPVSRRD</sequence>
<evidence type="ECO:0000313" key="2">
    <source>
        <dbReference type="EMBL" id="MDY3561933.1"/>
    </source>
</evidence>